<evidence type="ECO:0000259" key="1">
    <source>
        <dbReference type="Pfam" id="PF01370"/>
    </source>
</evidence>
<dbReference type="InterPro" id="IPR036291">
    <property type="entry name" value="NAD(P)-bd_dom_sf"/>
</dbReference>
<dbReference type="InterPro" id="IPR001509">
    <property type="entry name" value="Epimerase_deHydtase"/>
</dbReference>
<dbReference type="Proteomes" id="UP000598775">
    <property type="component" value="Unassembled WGS sequence"/>
</dbReference>
<dbReference type="SUPFAM" id="SSF51735">
    <property type="entry name" value="NAD(P)-binding Rossmann-fold domains"/>
    <property type="match status" value="1"/>
</dbReference>
<comment type="caution">
    <text evidence="2">The sequence shown here is derived from an EMBL/GenBank/DDBJ whole genome shotgun (WGS) entry which is preliminary data.</text>
</comment>
<evidence type="ECO:0000313" key="3">
    <source>
        <dbReference type="Proteomes" id="UP000598775"/>
    </source>
</evidence>
<dbReference type="PANTHER" id="PTHR48079">
    <property type="entry name" value="PROTEIN YEEZ"/>
    <property type="match status" value="1"/>
</dbReference>
<name>A0A917B4A4_9MICO</name>
<dbReference type="EMBL" id="BMGP01000002">
    <property type="protein sequence ID" value="GGF20977.1"/>
    <property type="molecule type" value="Genomic_DNA"/>
</dbReference>
<keyword evidence="3" id="KW-1185">Reference proteome</keyword>
<dbReference type="Pfam" id="PF01370">
    <property type="entry name" value="Epimerase"/>
    <property type="match status" value="1"/>
</dbReference>
<reference evidence="2 3" key="1">
    <citation type="journal article" date="2014" name="Int. J. Syst. Evol. Microbiol.">
        <title>Complete genome sequence of Corynebacterium casei LMG S-19264T (=DSM 44701T), isolated from a smear-ripened cheese.</title>
        <authorList>
            <consortium name="US DOE Joint Genome Institute (JGI-PGF)"/>
            <person name="Walter F."/>
            <person name="Albersmeier A."/>
            <person name="Kalinowski J."/>
            <person name="Ruckert C."/>
        </authorList>
    </citation>
    <scope>NUCLEOTIDE SEQUENCE [LARGE SCALE GENOMIC DNA]</scope>
    <source>
        <strain evidence="2 3">CGMCC 1.12976</strain>
    </source>
</reference>
<feature type="domain" description="NAD-dependent epimerase/dehydratase" evidence="1">
    <location>
        <begin position="3"/>
        <end position="129"/>
    </location>
</feature>
<proteinExistence type="predicted"/>
<dbReference type="GO" id="GO:0005737">
    <property type="term" value="C:cytoplasm"/>
    <property type="evidence" value="ECO:0007669"/>
    <property type="project" value="TreeGrafter"/>
</dbReference>
<dbReference type="InterPro" id="IPR051783">
    <property type="entry name" value="NAD(P)-dependent_oxidoreduct"/>
</dbReference>
<evidence type="ECO:0000313" key="2">
    <source>
        <dbReference type="EMBL" id="GGF20977.1"/>
    </source>
</evidence>
<dbReference type="AlphaFoldDB" id="A0A917B4A4"/>
<protein>
    <submittedName>
        <fullName evidence="2">dTDP-glucose 4,6-dehydratase</fullName>
    </submittedName>
</protein>
<sequence>MRVFLAGGSGVLGRGLIPALVGLGHEVVATTRRDGAAPELAALGATPVVVDAFDAPGLARAVADARPELIIHQLTDLSAFNGQANSRLRIEGTRNLVDAARAAGVERMIAQSIAWAYASGTTPARESDPLDLAAPSYLTRPAASPRTPDAATAASADSVPSVVTALEATSADAATDARRTTVGGVAALESAVAELSGGLVLRYGLLYGPGTWYAADGALADRARQGELPATDAIVTFLRIDDAVAATIAALNWPDGIVNVVDDDPASGTVWVPEFARAVGAPEPRIDLSSGACGRPVSAQYAHELGWRPQWLSWREGFAHL</sequence>
<dbReference type="RefSeq" id="WP_188675551.1">
    <property type="nucleotide sequence ID" value="NZ_BMGP01000002.1"/>
</dbReference>
<gene>
    <name evidence="2" type="ORF">GCM10011399_13260</name>
</gene>
<dbReference type="PANTHER" id="PTHR48079:SF6">
    <property type="entry name" value="NAD(P)-BINDING DOMAIN-CONTAINING PROTEIN-RELATED"/>
    <property type="match status" value="1"/>
</dbReference>
<dbReference type="GO" id="GO:0004029">
    <property type="term" value="F:aldehyde dehydrogenase (NAD+) activity"/>
    <property type="evidence" value="ECO:0007669"/>
    <property type="project" value="TreeGrafter"/>
</dbReference>
<accession>A0A917B4A4</accession>
<organism evidence="2 3">
    <name type="scientific">Subtercola lobariae</name>
    <dbReference type="NCBI Taxonomy" id="1588641"/>
    <lineage>
        <taxon>Bacteria</taxon>
        <taxon>Bacillati</taxon>
        <taxon>Actinomycetota</taxon>
        <taxon>Actinomycetes</taxon>
        <taxon>Micrococcales</taxon>
        <taxon>Microbacteriaceae</taxon>
        <taxon>Subtercola</taxon>
    </lineage>
</organism>
<dbReference type="Gene3D" id="3.40.50.720">
    <property type="entry name" value="NAD(P)-binding Rossmann-like Domain"/>
    <property type="match status" value="2"/>
</dbReference>